<dbReference type="EMBL" id="FR824054">
    <property type="protein sequence ID" value="CCA15211.1"/>
    <property type="molecule type" value="Genomic_DNA"/>
</dbReference>
<evidence type="ECO:0000256" key="1">
    <source>
        <dbReference type="SAM" id="SignalP"/>
    </source>
</evidence>
<dbReference type="AlphaFoldDB" id="F0W2C6"/>
<feature type="chain" id="PRO_5003261453" evidence="1">
    <location>
        <begin position="19"/>
        <end position="298"/>
    </location>
</feature>
<protein>
    <submittedName>
        <fullName evidence="2">Uncharacterized protein AlNc14C9G1176</fullName>
    </submittedName>
</protein>
<sequence length="298" mass="33751">MFNAAMILVFGLTVDAYAANEISTCTPVDTAQWSNVHDLNGLLVVTDSILPLIMTRLDPFMVKDYVAQTFRIRWLGANFTVTPKIRDLKVKGLSRITPQEIEARGPDRLALALSVDGPLEATGSFTFRIAEINRRWYHPCWTDFFHQILCRPAEVDVQVKLQASSAQLSLQFLLRLLQCASGNSTCQNLAIGELVSLNSTLPYNSRRRRILNRIDAAFVHDVLVSFEQLKLFEYQVVNQSRILRVLNAMIPLGKNKMAQHTALCRFVSNIVGETLEDAANYMMQKYLYPMFGHTCFDL</sequence>
<keyword evidence="1" id="KW-0732">Signal</keyword>
<evidence type="ECO:0000313" key="2">
    <source>
        <dbReference type="EMBL" id="CCA15211.1"/>
    </source>
</evidence>
<organism evidence="2">
    <name type="scientific">Albugo laibachii Nc14</name>
    <dbReference type="NCBI Taxonomy" id="890382"/>
    <lineage>
        <taxon>Eukaryota</taxon>
        <taxon>Sar</taxon>
        <taxon>Stramenopiles</taxon>
        <taxon>Oomycota</taxon>
        <taxon>Peronosporomycetes</taxon>
        <taxon>Albuginales</taxon>
        <taxon>Albuginaceae</taxon>
        <taxon>Albugo</taxon>
    </lineage>
</organism>
<proteinExistence type="predicted"/>
<feature type="signal peptide" evidence="1">
    <location>
        <begin position="1"/>
        <end position="18"/>
    </location>
</feature>
<accession>F0W2C6</accession>
<reference evidence="2" key="1">
    <citation type="journal article" date="2011" name="PLoS Biol.">
        <title>Gene gain and loss during evolution of obligate parasitism in the white rust pathogen of Arabidopsis thaliana.</title>
        <authorList>
            <person name="Kemen E."/>
            <person name="Gardiner A."/>
            <person name="Schultz-Larsen T."/>
            <person name="Kemen A.C."/>
            <person name="Balmuth A.L."/>
            <person name="Robert-Seilaniantz A."/>
            <person name="Bailey K."/>
            <person name="Holub E."/>
            <person name="Studholme D.J."/>
            <person name="Maclean D."/>
            <person name="Jones J.D."/>
        </authorList>
    </citation>
    <scope>NUCLEOTIDE SEQUENCE</scope>
</reference>
<reference evidence="2" key="2">
    <citation type="submission" date="2011-02" db="EMBL/GenBank/DDBJ databases">
        <authorList>
            <person name="MacLean D."/>
        </authorList>
    </citation>
    <scope>NUCLEOTIDE SEQUENCE</scope>
</reference>
<name>F0W2C6_9STRA</name>
<dbReference type="HOGENOM" id="CLU_064618_0_0_1"/>
<gene>
    <name evidence="2" type="primary">AlNc14C9G1176</name>
    <name evidence="2" type="ORF">ALNC14_013540</name>
</gene>